<dbReference type="GO" id="GO:0071013">
    <property type="term" value="C:catalytic step 2 spliceosome"/>
    <property type="evidence" value="ECO:0007669"/>
    <property type="project" value="TreeGrafter"/>
</dbReference>
<dbReference type="AlphaFoldDB" id="A0A8S1VUL8"/>
<dbReference type="PANTHER" id="PTHR45625:SF2">
    <property type="entry name" value="PEPTIDYL-PROLYL CIS-TRANS ISOMERASE-LIKE 3"/>
    <property type="match status" value="1"/>
</dbReference>
<protein>
    <recommendedName>
        <fullName evidence="2">PPIase cyclophilin-type domain-containing protein</fullName>
    </recommendedName>
</protein>
<dbReference type="GO" id="GO:0003755">
    <property type="term" value="F:peptidyl-prolyl cis-trans isomerase activity"/>
    <property type="evidence" value="ECO:0007669"/>
    <property type="project" value="UniProtKB-EC"/>
</dbReference>
<evidence type="ECO:0000313" key="3">
    <source>
        <dbReference type="EMBL" id="CAD8181120.1"/>
    </source>
</evidence>
<gene>
    <name evidence="3" type="ORF">POCTA_138.1.T0760145</name>
</gene>
<dbReference type="Pfam" id="PF00160">
    <property type="entry name" value="Pro_isomerase"/>
    <property type="match status" value="1"/>
</dbReference>
<evidence type="ECO:0000256" key="1">
    <source>
        <dbReference type="ARBA" id="ARBA00000971"/>
    </source>
</evidence>
<evidence type="ECO:0000313" key="4">
    <source>
        <dbReference type="Proteomes" id="UP000683925"/>
    </source>
</evidence>
<reference evidence="3" key="1">
    <citation type="submission" date="2021-01" db="EMBL/GenBank/DDBJ databases">
        <authorList>
            <consortium name="Genoscope - CEA"/>
            <person name="William W."/>
        </authorList>
    </citation>
    <scope>NUCLEOTIDE SEQUENCE</scope>
</reference>
<accession>A0A8S1VUL8</accession>
<dbReference type="InterPro" id="IPR020892">
    <property type="entry name" value="Cyclophilin-type_PPIase_CS"/>
</dbReference>
<dbReference type="PANTHER" id="PTHR45625">
    <property type="entry name" value="PEPTIDYL-PROLYL CIS-TRANS ISOMERASE-RELATED"/>
    <property type="match status" value="1"/>
</dbReference>
<dbReference type="Proteomes" id="UP000683925">
    <property type="component" value="Unassembled WGS sequence"/>
</dbReference>
<proteinExistence type="predicted"/>
<evidence type="ECO:0000259" key="2">
    <source>
        <dbReference type="Pfam" id="PF00160"/>
    </source>
</evidence>
<name>A0A8S1VUL8_PAROT</name>
<dbReference type="EMBL" id="CAJJDP010000075">
    <property type="protein sequence ID" value="CAD8181120.1"/>
    <property type="molecule type" value="Genomic_DNA"/>
</dbReference>
<sequence>MQYRQINKLYNIINYLKNLLALCAKKFYDNTIFHRNIPGFIIQGGDPTVFKEQARVGNAFMEDILRMKLFQKQNMIEEEQSQWQMQERILINHSFSLPIRNKIT</sequence>
<dbReference type="PROSITE" id="PS00170">
    <property type="entry name" value="CSA_PPIASE_1"/>
    <property type="match status" value="1"/>
</dbReference>
<dbReference type="InterPro" id="IPR002130">
    <property type="entry name" value="Cyclophilin-type_PPIase_dom"/>
</dbReference>
<dbReference type="GO" id="GO:0006457">
    <property type="term" value="P:protein folding"/>
    <property type="evidence" value="ECO:0007669"/>
    <property type="project" value="InterPro"/>
</dbReference>
<dbReference type="OrthoDB" id="271386at2759"/>
<dbReference type="InterPro" id="IPR044666">
    <property type="entry name" value="Cyclophilin_A-like"/>
</dbReference>
<feature type="domain" description="PPIase cyclophilin-type" evidence="2">
    <location>
        <begin position="17"/>
        <end position="54"/>
    </location>
</feature>
<organism evidence="3 4">
    <name type="scientific">Paramecium octaurelia</name>
    <dbReference type="NCBI Taxonomy" id="43137"/>
    <lineage>
        <taxon>Eukaryota</taxon>
        <taxon>Sar</taxon>
        <taxon>Alveolata</taxon>
        <taxon>Ciliophora</taxon>
        <taxon>Intramacronucleata</taxon>
        <taxon>Oligohymenophorea</taxon>
        <taxon>Peniculida</taxon>
        <taxon>Parameciidae</taxon>
        <taxon>Paramecium</taxon>
    </lineage>
</organism>
<keyword evidence="4" id="KW-1185">Reference proteome</keyword>
<comment type="caution">
    <text evidence="3">The sequence shown here is derived from an EMBL/GenBank/DDBJ whole genome shotgun (WGS) entry which is preliminary data.</text>
</comment>
<comment type="catalytic activity">
    <reaction evidence="1">
        <text>[protein]-peptidylproline (omega=180) = [protein]-peptidylproline (omega=0)</text>
        <dbReference type="Rhea" id="RHEA:16237"/>
        <dbReference type="Rhea" id="RHEA-COMP:10747"/>
        <dbReference type="Rhea" id="RHEA-COMP:10748"/>
        <dbReference type="ChEBI" id="CHEBI:83833"/>
        <dbReference type="ChEBI" id="CHEBI:83834"/>
        <dbReference type="EC" id="5.2.1.8"/>
    </reaction>
</comment>